<keyword evidence="8" id="KW-1185">Reference proteome</keyword>
<organism evidence="7 8">
    <name type="scientific">Caballeronia pedi</name>
    <dbReference type="NCBI Taxonomy" id="1777141"/>
    <lineage>
        <taxon>Bacteria</taxon>
        <taxon>Pseudomonadati</taxon>
        <taxon>Pseudomonadota</taxon>
        <taxon>Betaproteobacteria</taxon>
        <taxon>Burkholderiales</taxon>
        <taxon>Burkholderiaceae</taxon>
        <taxon>Caballeronia</taxon>
    </lineage>
</organism>
<dbReference type="Pfam" id="PF00440">
    <property type="entry name" value="TetR_N"/>
    <property type="match status" value="1"/>
</dbReference>
<sequence length="218" mass="23931">MDSNDINDLPQRLTDRKRAAIVSAAVEEFIAAGYDATSMDRIAARAGVSKRTVYNHFESKEALFAAILHRLWDASETGDSPVYSADEPLRAQLLALLTRKLRLMTDEAFLSLARVAIAAGIHSPERARDMVARIGEREEDVTAWIRKAAADGRLVVADPVFAGQQLHGIVKGFAFWPQVTMGQPPLSKNEQKKVAEAAADMFLARYERAASKPASKPL</sequence>
<proteinExistence type="predicted"/>
<name>A0A158CMU4_9BURK</name>
<feature type="DNA-binding region" description="H-T-H motif" evidence="5">
    <location>
        <begin position="38"/>
        <end position="57"/>
    </location>
</feature>
<dbReference type="Gene3D" id="1.10.10.60">
    <property type="entry name" value="Homeodomain-like"/>
    <property type="match status" value="1"/>
</dbReference>
<evidence type="ECO:0000256" key="1">
    <source>
        <dbReference type="ARBA" id="ARBA00022491"/>
    </source>
</evidence>
<protein>
    <submittedName>
        <fullName evidence="7">TetR family transcriptional regulator</fullName>
    </submittedName>
</protein>
<evidence type="ECO:0000256" key="4">
    <source>
        <dbReference type="ARBA" id="ARBA00023163"/>
    </source>
</evidence>
<dbReference type="Proteomes" id="UP000054911">
    <property type="component" value="Unassembled WGS sequence"/>
</dbReference>
<dbReference type="InterPro" id="IPR009057">
    <property type="entry name" value="Homeodomain-like_sf"/>
</dbReference>
<evidence type="ECO:0000313" key="7">
    <source>
        <dbReference type="EMBL" id="SAK83658.1"/>
    </source>
</evidence>
<reference evidence="7" key="1">
    <citation type="submission" date="2016-01" db="EMBL/GenBank/DDBJ databases">
        <authorList>
            <person name="Peeters C."/>
        </authorList>
    </citation>
    <scope>NUCLEOTIDE SEQUENCE [LARGE SCALE GENOMIC DNA]</scope>
    <source>
        <strain evidence="7">LMG 29323</strain>
    </source>
</reference>
<dbReference type="Gene3D" id="1.10.357.10">
    <property type="entry name" value="Tetracycline Repressor, domain 2"/>
    <property type="match status" value="1"/>
</dbReference>
<dbReference type="Pfam" id="PF14246">
    <property type="entry name" value="TetR_C_7"/>
    <property type="match status" value="1"/>
</dbReference>
<accession>A0A158CMU4</accession>
<dbReference type="SUPFAM" id="SSF46689">
    <property type="entry name" value="Homeodomain-like"/>
    <property type="match status" value="1"/>
</dbReference>
<dbReference type="InterPro" id="IPR050109">
    <property type="entry name" value="HTH-type_TetR-like_transc_reg"/>
</dbReference>
<keyword evidence="3 5" id="KW-0238">DNA-binding</keyword>
<comment type="caution">
    <text evidence="7">The sequence shown here is derived from an EMBL/GenBank/DDBJ whole genome shotgun (WGS) entry which is preliminary data.</text>
</comment>
<keyword evidence="4" id="KW-0804">Transcription</keyword>
<keyword evidence="2" id="KW-0805">Transcription regulation</keyword>
<evidence type="ECO:0000313" key="8">
    <source>
        <dbReference type="Proteomes" id="UP000054911"/>
    </source>
</evidence>
<dbReference type="OrthoDB" id="116240at2"/>
<dbReference type="InterPro" id="IPR036271">
    <property type="entry name" value="Tet_transcr_reg_TetR-rel_C_sf"/>
</dbReference>
<evidence type="ECO:0000256" key="5">
    <source>
        <dbReference type="PROSITE-ProRule" id="PRU00335"/>
    </source>
</evidence>
<gene>
    <name evidence="7" type="ORF">AWB80_05526</name>
</gene>
<dbReference type="STRING" id="1777141.AWB80_05526"/>
<dbReference type="SUPFAM" id="SSF48498">
    <property type="entry name" value="Tetracyclin repressor-like, C-terminal domain"/>
    <property type="match status" value="1"/>
</dbReference>
<keyword evidence="1" id="KW-0678">Repressor</keyword>
<evidence type="ECO:0000256" key="3">
    <source>
        <dbReference type="ARBA" id="ARBA00023125"/>
    </source>
</evidence>
<dbReference type="InterPro" id="IPR001647">
    <property type="entry name" value="HTH_TetR"/>
</dbReference>
<evidence type="ECO:0000259" key="6">
    <source>
        <dbReference type="PROSITE" id="PS50977"/>
    </source>
</evidence>
<dbReference type="PROSITE" id="PS50977">
    <property type="entry name" value="HTH_TETR_2"/>
    <property type="match status" value="1"/>
</dbReference>
<feature type="domain" description="HTH tetR-type" evidence="6">
    <location>
        <begin position="15"/>
        <end position="75"/>
    </location>
</feature>
<dbReference type="FunFam" id="1.10.10.60:FF:000141">
    <property type="entry name" value="TetR family transcriptional regulator"/>
    <property type="match status" value="1"/>
</dbReference>
<dbReference type="PRINTS" id="PR00455">
    <property type="entry name" value="HTHTETR"/>
</dbReference>
<dbReference type="GO" id="GO:0000976">
    <property type="term" value="F:transcription cis-regulatory region binding"/>
    <property type="evidence" value="ECO:0007669"/>
    <property type="project" value="TreeGrafter"/>
</dbReference>
<dbReference type="PANTHER" id="PTHR30055">
    <property type="entry name" value="HTH-TYPE TRANSCRIPTIONAL REGULATOR RUTR"/>
    <property type="match status" value="1"/>
</dbReference>
<evidence type="ECO:0000256" key="2">
    <source>
        <dbReference type="ARBA" id="ARBA00023015"/>
    </source>
</evidence>
<dbReference type="InterPro" id="IPR023772">
    <property type="entry name" value="DNA-bd_HTH_TetR-type_CS"/>
</dbReference>
<dbReference type="InterPro" id="IPR039536">
    <property type="entry name" value="TetR_C_Proteobacteria"/>
</dbReference>
<dbReference type="RefSeq" id="WP_061177875.1">
    <property type="nucleotide sequence ID" value="NZ_FCOE02000023.1"/>
</dbReference>
<dbReference type="EMBL" id="FCOE02000023">
    <property type="protein sequence ID" value="SAK83658.1"/>
    <property type="molecule type" value="Genomic_DNA"/>
</dbReference>
<dbReference type="PANTHER" id="PTHR30055:SF224">
    <property type="entry name" value="TRANSCRIPTIONAL REGULATOR TETR FAMILY"/>
    <property type="match status" value="1"/>
</dbReference>
<dbReference type="AlphaFoldDB" id="A0A158CMU4"/>
<dbReference type="GO" id="GO:0003700">
    <property type="term" value="F:DNA-binding transcription factor activity"/>
    <property type="evidence" value="ECO:0007669"/>
    <property type="project" value="TreeGrafter"/>
</dbReference>
<dbReference type="PROSITE" id="PS01081">
    <property type="entry name" value="HTH_TETR_1"/>
    <property type="match status" value="1"/>
</dbReference>